<evidence type="ECO:0000313" key="1">
    <source>
        <dbReference type="EMBL" id="RGR37072.1"/>
    </source>
</evidence>
<gene>
    <name evidence="1" type="ORF">DWY53_14880</name>
</gene>
<dbReference type="RefSeq" id="WP_117652737.1">
    <property type="nucleotide sequence ID" value="NZ_DAWDEE010000016.1"/>
</dbReference>
<organism evidence="1 2">
    <name type="scientific">Phocaeicola vulgatus</name>
    <name type="common">Bacteroides vulgatus</name>
    <dbReference type="NCBI Taxonomy" id="821"/>
    <lineage>
        <taxon>Bacteria</taxon>
        <taxon>Pseudomonadati</taxon>
        <taxon>Bacteroidota</taxon>
        <taxon>Bacteroidia</taxon>
        <taxon>Bacteroidales</taxon>
        <taxon>Bacteroidaceae</taxon>
        <taxon>Phocaeicola</taxon>
    </lineage>
</organism>
<name>A0A395UPW3_PHOVU</name>
<comment type="caution">
    <text evidence="1">The sequence shown here is derived from an EMBL/GenBank/DDBJ whole genome shotgun (WGS) entry which is preliminary data.</text>
</comment>
<reference evidence="1 2" key="1">
    <citation type="submission" date="2018-08" db="EMBL/GenBank/DDBJ databases">
        <title>A genome reference for cultivated species of the human gut microbiota.</title>
        <authorList>
            <person name="Zou Y."/>
            <person name="Xue W."/>
            <person name="Luo G."/>
        </authorList>
    </citation>
    <scope>NUCLEOTIDE SEQUENCE [LARGE SCALE GENOMIC DNA]</scope>
    <source>
        <strain evidence="1 2">AF25-30LB</strain>
    </source>
</reference>
<dbReference type="AlphaFoldDB" id="A0A395UPW3"/>
<proteinExistence type="predicted"/>
<evidence type="ECO:0000313" key="2">
    <source>
        <dbReference type="Proteomes" id="UP000266497"/>
    </source>
</evidence>
<dbReference type="EMBL" id="QRUD01000044">
    <property type="protein sequence ID" value="RGR37072.1"/>
    <property type="molecule type" value="Genomic_DNA"/>
</dbReference>
<accession>A0A395UPW3</accession>
<sequence>MSGKHWSIIAGTVSYVQRYCGLEKRQVTLALSVGGLDGSLPQIFSCLKNLGIPSAFSDFTLVFFSLWSAVTNAHKTVYPGHEAQ</sequence>
<protein>
    <submittedName>
        <fullName evidence="1">Uncharacterized protein</fullName>
    </submittedName>
</protein>
<dbReference type="Proteomes" id="UP000266497">
    <property type="component" value="Unassembled WGS sequence"/>
</dbReference>